<dbReference type="GO" id="GO:0006338">
    <property type="term" value="P:chromatin remodeling"/>
    <property type="evidence" value="ECO:0007669"/>
    <property type="project" value="UniProtKB-ARBA"/>
</dbReference>
<comment type="caution">
    <text evidence="2">The sequence shown here is derived from an EMBL/GenBank/DDBJ whole genome shotgun (WGS) entry which is preliminary data.</text>
</comment>
<organism evidence="2 3">
    <name type="scientific">Ceratobasidium theobromae</name>
    <dbReference type="NCBI Taxonomy" id="1582974"/>
    <lineage>
        <taxon>Eukaryota</taxon>
        <taxon>Fungi</taxon>
        <taxon>Dikarya</taxon>
        <taxon>Basidiomycota</taxon>
        <taxon>Agaricomycotina</taxon>
        <taxon>Agaricomycetes</taxon>
        <taxon>Cantharellales</taxon>
        <taxon>Ceratobasidiaceae</taxon>
        <taxon>Ceratobasidium</taxon>
    </lineage>
</organism>
<dbReference type="AlphaFoldDB" id="A0A5N5Q834"/>
<accession>A0A5N5Q834</accession>
<dbReference type="InterPro" id="IPR056924">
    <property type="entry name" value="SH3_Tf2-1"/>
</dbReference>
<sequence>MFGGARQDDWVHWLPLAEFVYNNHINHSTRKVLFKIIYGRTLEWGAAEVTSHVIGVEEWGEEIRRVQDEAKAALQQAWKEGSSADQFAVGDKVMLLMTNIPTDWPSKKLDNKKLRPFLIVEVISSHTYWLNLPASMKIHPVFHVNLLSMFQEEARFDWPKPKPRIFITESGEEEQEVEEILDWWTNDKGQLRYRVRWVGEDEEGNSWDRVEKMADLCGIMRKFLKKFPTAPTLANWTGRTTKAKEKA</sequence>
<protein>
    <submittedName>
        <fullName evidence="2">Transposon Ty3-G Gag-Pol polyprotein</fullName>
    </submittedName>
</protein>
<reference evidence="2 3" key="1">
    <citation type="journal article" date="2019" name="Fungal Biol. Biotechnol.">
        <title>Draft genome sequence of fastidious pathogen Ceratobasidium theobromae, which causes vascular-streak dieback in Theobroma cacao.</title>
        <authorList>
            <person name="Ali S.S."/>
            <person name="Asman A."/>
            <person name="Shao J."/>
            <person name="Firmansyah A.P."/>
            <person name="Susilo A.W."/>
            <person name="Rosmana A."/>
            <person name="McMahon P."/>
            <person name="Junaid M."/>
            <person name="Guest D."/>
            <person name="Kheng T.Y."/>
            <person name="Meinhardt L.W."/>
            <person name="Bailey B.A."/>
        </authorList>
    </citation>
    <scope>NUCLEOTIDE SEQUENCE [LARGE SCALE GENOMIC DNA]</scope>
    <source>
        <strain evidence="2 3">CT2</strain>
    </source>
</reference>
<proteinExistence type="predicted"/>
<keyword evidence="3" id="KW-1185">Reference proteome</keyword>
<evidence type="ECO:0000313" key="2">
    <source>
        <dbReference type="EMBL" id="KAB5587591.1"/>
    </source>
</evidence>
<dbReference type="PROSITE" id="PS50013">
    <property type="entry name" value="CHROMO_2"/>
    <property type="match status" value="1"/>
</dbReference>
<dbReference type="Pfam" id="PF24626">
    <property type="entry name" value="SH3_Tf2-1"/>
    <property type="match status" value="1"/>
</dbReference>
<evidence type="ECO:0000259" key="1">
    <source>
        <dbReference type="PROSITE" id="PS50013"/>
    </source>
</evidence>
<dbReference type="SUPFAM" id="SSF54160">
    <property type="entry name" value="Chromo domain-like"/>
    <property type="match status" value="1"/>
</dbReference>
<name>A0A5N5Q834_9AGAM</name>
<dbReference type="InterPro" id="IPR016197">
    <property type="entry name" value="Chromo-like_dom_sf"/>
</dbReference>
<dbReference type="InterPro" id="IPR000953">
    <property type="entry name" value="Chromo/chromo_shadow_dom"/>
</dbReference>
<dbReference type="EMBL" id="SSOP01000951">
    <property type="protein sequence ID" value="KAB5587591.1"/>
    <property type="molecule type" value="Genomic_DNA"/>
</dbReference>
<evidence type="ECO:0000313" key="3">
    <source>
        <dbReference type="Proteomes" id="UP000383932"/>
    </source>
</evidence>
<gene>
    <name evidence="2" type="ORF">CTheo_8969</name>
</gene>
<feature type="domain" description="Chromo" evidence="1">
    <location>
        <begin position="175"/>
        <end position="235"/>
    </location>
</feature>
<dbReference type="Proteomes" id="UP000383932">
    <property type="component" value="Unassembled WGS sequence"/>
</dbReference>
<dbReference type="OrthoDB" id="3218226at2759"/>
<dbReference type="Gene3D" id="2.40.50.40">
    <property type="match status" value="1"/>
</dbReference>